<feature type="domain" description="PAS" evidence="7">
    <location>
        <begin position="668"/>
        <end position="740"/>
    </location>
</feature>
<dbReference type="RefSeq" id="WP_144885432.1">
    <property type="nucleotide sequence ID" value="NZ_VLLE01000003.1"/>
</dbReference>
<feature type="domain" description="PAC" evidence="8">
    <location>
        <begin position="211"/>
        <end position="262"/>
    </location>
</feature>
<dbReference type="SMART" id="SM00065">
    <property type="entry name" value="GAF"/>
    <property type="match status" value="1"/>
</dbReference>
<dbReference type="Pfam" id="PF08447">
    <property type="entry name" value="PAS_3"/>
    <property type="match status" value="4"/>
</dbReference>
<dbReference type="InterPro" id="IPR003594">
    <property type="entry name" value="HATPase_dom"/>
</dbReference>
<dbReference type="PROSITE" id="PS50113">
    <property type="entry name" value="PAC"/>
    <property type="match status" value="3"/>
</dbReference>
<evidence type="ECO:0000256" key="3">
    <source>
        <dbReference type="ARBA" id="ARBA00022553"/>
    </source>
</evidence>
<dbReference type="GO" id="GO:0000155">
    <property type="term" value="F:phosphorelay sensor kinase activity"/>
    <property type="evidence" value="ECO:0007669"/>
    <property type="project" value="InterPro"/>
</dbReference>
<evidence type="ECO:0000313" key="9">
    <source>
        <dbReference type="EMBL" id="TWI83351.1"/>
    </source>
</evidence>
<feature type="domain" description="PAS" evidence="7">
    <location>
        <begin position="263"/>
        <end position="306"/>
    </location>
</feature>
<dbReference type="OrthoDB" id="9124519at2"/>
<evidence type="ECO:0000256" key="2">
    <source>
        <dbReference type="ARBA" id="ARBA00012438"/>
    </source>
</evidence>
<feature type="domain" description="Histidine kinase" evidence="6">
    <location>
        <begin position="950"/>
        <end position="1141"/>
    </location>
</feature>
<dbReference type="InterPro" id="IPR000014">
    <property type="entry name" value="PAS"/>
</dbReference>
<dbReference type="InterPro" id="IPR036890">
    <property type="entry name" value="HATPase_C_sf"/>
</dbReference>
<name>A0A562SQ14_9BACT</name>
<dbReference type="InterPro" id="IPR001610">
    <property type="entry name" value="PAC"/>
</dbReference>
<evidence type="ECO:0000256" key="4">
    <source>
        <dbReference type="ARBA" id="ARBA00022679"/>
    </source>
</evidence>
<dbReference type="PANTHER" id="PTHR43304:SF1">
    <property type="entry name" value="PAC DOMAIN-CONTAINING PROTEIN"/>
    <property type="match status" value="1"/>
</dbReference>
<dbReference type="AlphaFoldDB" id="A0A562SQ14"/>
<dbReference type="PROSITE" id="PS50112">
    <property type="entry name" value="PAS"/>
    <property type="match status" value="3"/>
</dbReference>
<sequence>MNSAELIPDIFQNSRQLYYVLIGMDGYYCAANDYFLERFTTPDTVLVKLHSFESVHPADHTLTAAVVEQCIQQPGRSFPIEVRKPSALGNYIYTKWEFTYIKAVDGVAYIQCIGFDSTENANKTRQLAEANVLIDTKQEMLVQMLSNSVDVFILVDAENTVTYCSANIEQVLGYNEKELLGTNGFALVHPEDLMTAKTVFEAELLNPGKNAAVDIRFKHKNNSWLWAEVKGKNLFSNPHINAMLINLNDISVRKQAEEEVKRNEERYKAFFNNLSLPLFVVSKDHTQILDVNKKAIDCYGYSEAEFKNINIRDLFVHEVTCEQLNDIYQSNKVVEHRTKVGGQILVRISRHEVAFASTNGYLLQVTDVTETYRTQQENELGFEISDTLIQPRALKENLQLALQKLRRFTNWDLCEFWLPSFDGLYLKSEVVDVDESLDKTALEEYFAATKQLVFPAADYFDSDQINTVRSSWIEDITKAKLQFKRLEQMQNCGLRTALMIPVVADNKVVCCLALMSRTPKKYNRHELNLISTMANLFAAEVSKQMNSTMLNNFFLISRDILTIAGLDGRYIRVNPAFIEFSGYTAEEAKSIHPLSYVHDFDKPAVYKKLLELSEGKRVDYFENRIITKHGTTKWIAWTATPLIDEGIIIASHRDITTQKEMLEALAVSNERYEYVKRATNEAIWDFDIKKNVILRSEGFKQLFGYDPNAENTSLDFWESKLHPEDRERTKQQLQSFLSQSVTNQWQCEYRFLKSDDTYAYVSDKGFKIHDGDGLPIRFVGAMQDISEQKLFAEKLRLSNERYKLVANATREAIWDLDFETQDITWSDGYRVLFGHGFEDEEAGNDFWATNIHPDDKANVVESFNKFLTERSTHFWECEYRFRKKDGSFSFVSDKCYLIYNNEGKPIRVVGAMQDITRQKNLEKEIIEKEKSRQNQIAQAVVFAQEKERAEIGKELHDNIGQLLTTTKLYLEMLKNNQENPTALIDRSTNHINSVINEVRSLSRSLVPHSLKDLGLIASISDLVDSFRLLGTLEIEFSVADEIEEIIDNTLQLTIYRIIQEKLNNVVRHAEARNVCIKLSVSDNKVLLYVEDDGKGFDLRTIRKGQGIMNIKSRAELHAGTAEIATNPGQGCKLSVLIPINKN</sequence>
<proteinExistence type="predicted"/>
<evidence type="ECO:0000256" key="5">
    <source>
        <dbReference type="ARBA" id="ARBA00022777"/>
    </source>
</evidence>
<dbReference type="InterPro" id="IPR011712">
    <property type="entry name" value="Sig_transdc_His_kin_sub3_dim/P"/>
</dbReference>
<feature type="domain" description="PAC" evidence="8">
    <location>
        <begin position="745"/>
        <end position="797"/>
    </location>
</feature>
<keyword evidence="10" id="KW-1185">Reference proteome</keyword>
<keyword evidence="3" id="KW-0597">Phosphoprotein</keyword>
<dbReference type="InterPro" id="IPR000700">
    <property type="entry name" value="PAS-assoc_C"/>
</dbReference>
<dbReference type="Gene3D" id="3.30.565.10">
    <property type="entry name" value="Histidine kinase-like ATPase, C-terminal domain"/>
    <property type="match status" value="1"/>
</dbReference>
<dbReference type="Pfam" id="PF01590">
    <property type="entry name" value="GAF"/>
    <property type="match status" value="1"/>
</dbReference>
<evidence type="ECO:0000259" key="8">
    <source>
        <dbReference type="PROSITE" id="PS50113"/>
    </source>
</evidence>
<dbReference type="Proteomes" id="UP000316167">
    <property type="component" value="Unassembled WGS sequence"/>
</dbReference>
<dbReference type="SUPFAM" id="SSF55785">
    <property type="entry name" value="PYP-like sensor domain (PAS domain)"/>
    <property type="match status" value="6"/>
</dbReference>
<evidence type="ECO:0000259" key="6">
    <source>
        <dbReference type="PROSITE" id="PS50109"/>
    </source>
</evidence>
<comment type="catalytic activity">
    <reaction evidence="1">
        <text>ATP + protein L-histidine = ADP + protein N-phospho-L-histidine.</text>
        <dbReference type="EC" id="2.7.13.3"/>
    </reaction>
</comment>
<feature type="domain" description="PAS" evidence="7">
    <location>
        <begin position="137"/>
        <end position="207"/>
    </location>
</feature>
<dbReference type="EMBL" id="VLLE01000003">
    <property type="protein sequence ID" value="TWI83351.1"/>
    <property type="molecule type" value="Genomic_DNA"/>
</dbReference>
<gene>
    <name evidence="9" type="ORF">IQ13_1461</name>
</gene>
<evidence type="ECO:0000259" key="7">
    <source>
        <dbReference type="PROSITE" id="PS50112"/>
    </source>
</evidence>
<dbReference type="Pfam" id="PF13426">
    <property type="entry name" value="PAS_9"/>
    <property type="match status" value="1"/>
</dbReference>
<comment type="caution">
    <text evidence="9">The sequence shown here is derived from an EMBL/GenBank/DDBJ whole genome shotgun (WGS) entry which is preliminary data.</text>
</comment>
<dbReference type="NCBIfam" id="TIGR00229">
    <property type="entry name" value="sensory_box"/>
    <property type="match status" value="5"/>
</dbReference>
<dbReference type="Pfam" id="PF02518">
    <property type="entry name" value="HATPase_c"/>
    <property type="match status" value="1"/>
</dbReference>
<dbReference type="Gene3D" id="3.30.450.20">
    <property type="entry name" value="PAS domain"/>
    <property type="match status" value="5"/>
</dbReference>
<dbReference type="InterPro" id="IPR003018">
    <property type="entry name" value="GAF"/>
</dbReference>
<dbReference type="InterPro" id="IPR052162">
    <property type="entry name" value="Sensor_kinase/Photoreceptor"/>
</dbReference>
<dbReference type="EC" id="2.7.13.3" evidence="2"/>
<dbReference type="SUPFAM" id="SSF55781">
    <property type="entry name" value="GAF domain-like"/>
    <property type="match status" value="1"/>
</dbReference>
<protein>
    <recommendedName>
        <fullName evidence="2">histidine kinase</fullName>
        <ecNumber evidence="2">2.7.13.3</ecNumber>
    </recommendedName>
</protein>
<dbReference type="SMART" id="SM00387">
    <property type="entry name" value="HATPase_c"/>
    <property type="match status" value="1"/>
</dbReference>
<dbReference type="Gene3D" id="3.30.450.40">
    <property type="match status" value="1"/>
</dbReference>
<dbReference type="SMART" id="SM00086">
    <property type="entry name" value="PAC"/>
    <property type="match status" value="4"/>
</dbReference>
<evidence type="ECO:0000313" key="10">
    <source>
        <dbReference type="Proteomes" id="UP000316167"/>
    </source>
</evidence>
<reference evidence="9 10" key="1">
    <citation type="journal article" date="2015" name="Stand. Genomic Sci.">
        <title>Genomic Encyclopedia of Bacterial and Archaeal Type Strains, Phase III: the genomes of soil and plant-associated and newly described type strains.</title>
        <authorList>
            <person name="Whitman W.B."/>
            <person name="Woyke T."/>
            <person name="Klenk H.P."/>
            <person name="Zhou Y."/>
            <person name="Lilburn T.G."/>
            <person name="Beck B.J."/>
            <person name="De Vos P."/>
            <person name="Vandamme P."/>
            <person name="Eisen J.A."/>
            <person name="Garrity G."/>
            <person name="Hugenholtz P."/>
            <person name="Kyrpides N.C."/>
        </authorList>
    </citation>
    <scope>NUCLEOTIDE SEQUENCE [LARGE SCALE GENOMIC DNA]</scope>
    <source>
        <strain evidence="9 10">CGMCC 1.7271</strain>
    </source>
</reference>
<dbReference type="InterPro" id="IPR013655">
    <property type="entry name" value="PAS_fold_3"/>
</dbReference>
<organism evidence="9 10">
    <name type="scientific">Lacibacter cauensis</name>
    <dbReference type="NCBI Taxonomy" id="510947"/>
    <lineage>
        <taxon>Bacteria</taxon>
        <taxon>Pseudomonadati</taxon>
        <taxon>Bacteroidota</taxon>
        <taxon>Chitinophagia</taxon>
        <taxon>Chitinophagales</taxon>
        <taxon>Chitinophagaceae</taxon>
        <taxon>Lacibacter</taxon>
    </lineage>
</organism>
<dbReference type="InterPro" id="IPR035965">
    <property type="entry name" value="PAS-like_dom_sf"/>
</dbReference>
<dbReference type="InterPro" id="IPR005467">
    <property type="entry name" value="His_kinase_dom"/>
</dbReference>
<dbReference type="GO" id="GO:0046983">
    <property type="term" value="F:protein dimerization activity"/>
    <property type="evidence" value="ECO:0007669"/>
    <property type="project" value="InterPro"/>
</dbReference>
<dbReference type="SMART" id="SM00091">
    <property type="entry name" value="PAS"/>
    <property type="match status" value="6"/>
</dbReference>
<dbReference type="CDD" id="cd00130">
    <property type="entry name" value="PAS"/>
    <property type="match status" value="5"/>
</dbReference>
<keyword evidence="5" id="KW-0418">Kinase</keyword>
<dbReference type="GO" id="GO:0016020">
    <property type="term" value="C:membrane"/>
    <property type="evidence" value="ECO:0007669"/>
    <property type="project" value="InterPro"/>
</dbReference>
<dbReference type="Pfam" id="PF07730">
    <property type="entry name" value="HisKA_3"/>
    <property type="match status" value="1"/>
</dbReference>
<dbReference type="PROSITE" id="PS50109">
    <property type="entry name" value="HIS_KIN"/>
    <property type="match status" value="1"/>
</dbReference>
<accession>A0A562SQ14</accession>
<dbReference type="InterPro" id="IPR029016">
    <property type="entry name" value="GAF-like_dom_sf"/>
</dbReference>
<keyword evidence="4" id="KW-0808">Transferase</keyword>
<dbReference type="CDD" id="cd16917">
    <property type="entry name" value="HATPase_UhpB-NarQ-NarX-like"/>
    <property type="match status" value="1"/>
</dbReference>
<dbReference type="Gene3D" id="1.20.5.1930">
    <property type="match status" value="1"/>
</dbReference>
<dbReference type="SUPFAM" id="SSF55874">
    <property type="entry name" value="ATPase domain of HSP90 chaperone/DNA topoisomerase II/histidine kinase"/>
    <property type="match status" value="1"/>
</dbReference>
<dbReference type="PANTHER" id="PTHR43304">
    <property type="entry name" value="PHYTOCHROME-LIKE PROTEIN CPH1"/>
    <property type="match status" value="1"/>
</dbReference>
<evidence type="ECO:0000256" key="1">
    <source>
        <dbReference type="ARBA" id="ARBA00000085"/>
    </source>
</evidence>
<feature type="domain" description="PAC" evidence="8">
    <location>
        <begin position="875"/>
        <end position="927"/>
    </location>
</feature>